<dbReference type="GO" id="GO:0005829">
    <property type="term" value="C:cytosol"/>
    <property type="evidence" value="ECO:0007669"/>
    <property type="project" value="TreeGrafter"/>
</dbReference>
<dbReference type="RefSeq" id="WP_311780220.1">
    <property type="nucleotide sequence ID" value="NZ_JALRMR010000004.1"/>
</dbReference>
<evidence type="ECO:0000256" key="4">
    <source>
        <dbReference type="ARBA" id="ARBA00040194"/>
    </source>
</evidence>
<name>A0AAW8RDR6_CARDV</name>
<keyword evidence="2" id="KW-0378">Hydrolase</keyword>
<evidence type="ECO:0000313" key="6">
    <source>
        <dbReference type="EMBL" id="MDT1973786.1"/>
    </source>
</evidence>
<dbReference type="AlphaFoldDB" id="A0AAW8RDR6"/>
<keyword evidence="6" id="KW-0255">Endonuclease</keyword>
<reference evidence="6" key="1">
    <citation type="submission" date="2022-04" db="EMBL/GenBank/DDBJ databases">
        <title>Draft genome sequences of lactic acid bacteria (LAB) strains involved in meat spoilage.</title>
        <authorList>
            <person name="Palevich N."/>
        </authorList>
    </citation>
    <scope>NUCLEOTIDE SEQUENCE</scope>
    <source>
        <strain evidence="6">9-14</strain>
    </source>
</reference>
<gene>
    <name evidence="6" type="ORF">MX635_05175</name>
</gene>
<dbReference type="GO" id="GO:0004519">
    <property type="term" value="F:endonuclease activity"/>
    <property type="evidence" value="ECO:0007669"/>
    <property type="project" value="UniProtKB-KW"/>
</dbReference>
<dbReference type="PANTHER" id="PTHR41286:SF1">
    <property type="entry name" value="HNH NUCLEASE YAJD-RELATED"/>
    <property type="match status" value="1"/>
</dbReference>
<organism evidence="6 7">
    <name type="scientific">Carnobacterium divergens</name>
    <name type="common">Lactobacillus divergens</name>
    <dbReference type="NCBI Taxonomy" id="2748"/>
    <lineage>
        <taxon>Bacteria</taxon>
        <taxon>Bacillati</taxon>
        <taxon>Bacillota</taxon>
        <taxon>Bacilli</taxon>
        <taxon>Lactobacillales</taxon>
        <taxon>Carnobacteriaceae</taxon>
        <taxon>Carnobacterium</taxon>
    </lineage>
</organism>
<accession>A0AAW8RDR6</accession>
<comment type="similarity">
    <text evidence="3">Belongs to the HNH nuclease family.</text>
</comment>
<keyword evidence="1" id="KW-0540">Nuclease</keyword>
<dbReference type="GO" id="GO:0003676">
    <property type="term" value="F:nucleic acid binding"/>
    <property type="evidence" value="ECO:0007669"/>
    <property type="project" value="InterPro"/>
</dbReference>
<dbReference type="InterPro" id="IPR003615">
    <property type="entry name" value="HNH_nuc"/>
</dbReference>
<dbReference type="InterPro" id="IPR002711">
    <property type="entry name" value="HNH"/>
</dbReference>
<dbReference type="PANTHER" id="PTHR41286">
    <property type="entry name" value="HNH NUCLEASE YAJD-RELATED"/>
    <property type="match status" value="1"/>
</dbReference>
<protein>
    <recommendedName>
        <fullName evidence="4">Putative HNH nuclease YajD</fullName>
    </recommendedName>
</protein>
<evidence type="ECO:0000313" key="7">
    <source>
        <dbReference type="Proteomes" id="UP001249945"/>
    </source>
</evidence>
<dbReference type="CDD" id="cd00085">
    <property type="entry name" value="HNHc"/>
    <property type="match status" value="1"/>
</dbReference>
<dbReference type="Proteomes" id="UP001249945">
    <property type="component" value="Unassembled WGS sequence"/>
</dbReference>
<evidence type="ECO:0000256" key="1">
    <source>
        <dbReference type="ARBA" id="ARBA00022722"/>
    </source>
</evidence>
<comment type="caution">
    <text evidence="6">The sequence shown here is derived from an EMBL/GenBank/DDBJ whole genome shotgun (WGS) entry which is preliminary data.</text>
</comment>
<evidence type="ECO:0000259" key="5">
    <source>
        <dbReference type="SMART" id="SM00507"/>
    </source>
</evidence>
<evidence type="ECO:0000256" key="3">
    <source>
        <dbReference type="ARBA" id="ARBA00038412"/>
    </source>
</evidence>
<evidence type="ECO:0000256" key="2">
    <source>
        <dbReference type="ARBA" id="ARBA00022801"/>
    </source>
</evidence>
<dbReference type="GO" id="GO:0008270">
    <property type="term" value="F:zinc ion binding"/>
    <property type="evidence" value="ECO:0007669"/>
    <property type="project" value="InterPro"/>
</dbReference>
<dbReference type="EMBL" id="JALRMR010000004">
    <property type="protein sequence ID" value="MDT1973786.1"/>
    <property type="molecule type" value="Genomic_DNA"/>
</dbReference>
<proteinExistence type="inferred from homology"/>
<dbReference type="Pfam" id="PF01844">
    <property type="entry name" value="HNH"/>
    <property type="match status" value="1"/>
</dbReference>
<dbReference type="GO" id="GO:0016787">
    <property type="term" value="F:hydrolase activity"/>
    <property type="evidence" value="ECO:0007669"/>
    <property type="project" value="UniProtKB-KW"/>
</dbReference>
<dbReference type="SMART" id="SM00507">
    <property type="entry name" value="HNHc"/>
    <property type="match status" value="1"/>
</dbReference>
<feature type="domain" description="HNH nuclease" evidence="5">
    <location>
        <begin position="29"/>
        <end position="85"/>
    </location>
</feature>
<sequence>MTPTLLAQLNQLIANDEVAKFYQWKQWRFLRSRVRKKYNNECQRCKDLGKQSKSDMVHHEKSVRDYPELALSFDNCKPLCNPCHNLEHPEKFGKVKKVKKFMNEERW</sequence>